<evidence type="ECO:0000256" key="2">
    <source>
        <dbReference type="ARBA" id="ARBA00009295"/>
    </source>
</evidence>
<organism evidence="13 14">
    <name type="scientific">Orchesella dallaii</name>
    <dbReference type="NCBI Taxonomy" id="48710"/>
    <lineage>
        <taxon>Eukaryota</taxon>
        <taxon>Metazoa</taxon>
        <taxon>Ecdysozoa</taxon>
        <taxon>Arthropoda</taxon>
        <taxon>Hexapoda</taxon>
        <taxon>Collembola</taxon>
        <taxon>Entomobryomorpha</taxon>
        <taxon>Entomobryoidea</taxon>
        <taxon>Orchesellidae</taxon>
        <taxon>Orchesellinae</taxon>
        <taxon>Orchesella</taxon>
    </lineage>
</organism>
<proteinExistence type="inferred from homology"/>
<dbReference type="CDD" id="cd03506">
    <property type="entry name" value="Delta6-FADS-like"/>
    <property type="match status" value="1"/>
</dbReference>
<keyword evidence="6 11" id="KW-1133">Transmembrane helix</keyword>
<evidence type="ECO:0000256" key="3">
    <source>
        <dbReference type="ARBA" id="ARBA00022617"/>
    </source>
</evidence>
<feature type="transmembrane region" description="Helical" evidence="11">
    <location>
        <begin position="294"/>
        <end position="313"/>
    </location>
</feature>
<evidence type="ECO:0000259" key="12">
    <source>
        <dbReference type="PROSITE" id="PS50255"/>
    </source>
</evidence>
<keyword evidence="5" id="KW-0479">Metal-binding</keyword>
<dbReference type="Gene3D" id="3.10.120.10">
    <property type="entry name" value="Cytochrome b5-like heme/steroid binding domain"/>
    <property type="match status" value="1"/>
</dbReference>
<dbReference type="PROSITE" id="PS00191">
    <property type="entry name" value="CYTOCHROME_B5_1"/>
    <property type="match status" value="1"/>
</dbReference>
<dbReference type="Pfam" id="PF00173">
    <property type="entry name" value="Cyt-b5"/>
    <property type="match status" value="1"/>
</dbReference>
<protein>
    <recommendedName>
        <fullName evidence="12">Cytochrome b5 heme-binding domain-containing protein</fullName>
    </recommendedName>
</protein>
<comment type="caution">
    <text evidence="13">The sequence shown here is derived from an EMBL/GenBank/DDBJ whole genome shotgun (WGS) entry which is preliminary data.</text>
</comment>
<dbReference type="PANTHER" id="PTHR19353:SF88">
    <property type="entry name" value="DELTA(5) FATTY ACID DESATURASE FAT-4"/>
    <property type="match status" value="1"/>
</dbReference>
<dbReference type="InterPro" id="IPR036400">
    <property type="entry name" value="Cyt_B5-like_heme/steroid_sf"/>
</dbReference>
<keyword evidence="9" id="KW-0443">Lipid metabolism</keyword>
<dbReference type="PROSITE" id="PS50255">
    <property type="entry name" value="CYTOCHROME_B5_2"/>
    <property type="match status" value="1"/>
</dbReference>
<evidence type="ECO:0000256" key="7">
    <source>
        <dbReference type="ARBA" id="ARBA00023002"/>
    </source>
</evidence>
<comment type="similarity">
    <text evidence="2">Belongs to the fatty acid desaturase type 1 family.</text>
</comment>
<keyword evidence="14" id="KW-1185">Reference proteome</keyword>
<dbReference type="PIRSF" id="PIRSF015921">
    <property type="entry name" value="FA_sphinglp_des"/>
    <property type="match status" value="1"/>
</dbReference>
<dbReference type="Pfam" id="PF00487">
    <property type="entry name" value="FA_desaturase"/>
    <property type="match status" value="1"/>
</dbReference>
<evidence type="ECO:0000256" key="11">
    <source>
        <dbReference type="SAM" id="Phobius"/>
    </source>
</evidence>
<dbReference type="InterPro" id="IPR001199">
    <property type="entry name" value="Cyt_B5-like_heme/steroid-bd"/>
</dbReference>
<feature type="transmembrane region" description="Helical" evidence="11">
    <location>
        <begin position="167"/>
        <end position="187"/>
    </location>
</feature>
<dbReference type="InterPro" id="IPR012171">
    <property type="entry name" value="Fatty_acid_desaturase"/>
</dbReference>
<evidence type="ECO:0000256" key="5">
    <source>
        <dbReference type="ARBA" id="ARBA00022723"/>
    </source>
</evidence>
<keyword evidence="8" id="KW-0408">Iron</keyword>
<evidence type="ECO:0000256" key="4">
    <source>
        <dbReference type="ARBA" id="ARBA00022692"/>
    </source>
</evidence>
<dbReference type="PANTHER" id="PTHR19353">
    <property type="entry name" value="FATTY ACID DESATURASE 2"/>
    <property type="match status" value="1"/>
</dbReference>
<feature type="transmembrane region" description="Helical" evidence="11">
    <location>
        <begin position="193"/>
        <end position="213"/>
    </location>
</feature>
<keyword evidence="10 11" id="KW-0472">Membrane</keyword>
<keyword evidence="4 11" id="KW-0812">Transmembrane</keyword>
<evidence type="ECO:0000256" key="1">
    <source>
        <dbReference type="ARBA" id="ARBA00004141"/>
    </source>
</evidence>
<reference evidence="13 14" key="1">
    <citation type="submission" date="2024-08" db="EMBL/GenBank/DDBJ databases">
        <authorList>
            <person name="Cucini C."/>
            <person name="Frati F."/>
        </authorList>
    </citation>
    <scope>NUCLEOTIDE SEQUENCE [LARGE SCALE GENOMIC DNA]</scope>
</reference>
<evidence type="ECO:0000313" key="13">
    <source>
        <dbReference type="EMBL" id="CAL8136550.1"/>
    </source>
</evidence>
<dbReference type="InterPro" id="IPR005804">
    <property type="entry name" value="FA_desaturase_dom"/>
</dbReference>
<evidence type="ECO:0000256" key="6">
    <source>
        <dbReference type="ARBA" id="ARBA00022989"/>
    </source>
</evidence>
<dbReference type="EMBL" id="CAXLJM020000111">
    <property type="protein sequence ID" value="CAL8136550.1"/>
    <property type="molecule type" value="Genomic_DNA"/>
</dbReference>
<evidence type="ECO:0000256" key="10">
    <source>
        <dbReference type="ARBA" id="ARBA00023136"/>
    </source>
</evidence>
<keyword evidence="3" id="KW-0349">Heme</keyword>
<sequence>MSSTPEGLEDDSYSPPKLSSLENMDLIKVSNPNLDASDLRKRIILTTTTSSVSESVEGKCEGRKLEILYEGYFYDVTEFIKRHPGGNIIELYENGEDATIAIQQFHYRSLKMVLARMKGLPKRPATIEEIGLPTDVQARHDELTKDFLALTAELESQGLMDADPKRFLIRILQSLIMFTCGLTMSFCLGDRCFIFRTVSVILMTLAGGQYLWLGHEGGHNSFTGNPKIDRIVQIFSFGFVFGLSASSWNSTHSEHHAMPQHETKDSDLKTMPLIAFNRRLVRDPKQGSKFWLHYQHLLFVFCDTLIVTLTWKFNHHLKFVINNKCWLDLFCMVCHYSLVPVLGLVDWMLITWFGSIYVLGNLILSHTHLPVVEQGKKLHWVEYSLYHTTNIRSSWWVDWWTGHLNYQIEHHLFPTMPEYKNKLCRDKVKAFAKKHGLPYHLCSYWEAVKSTYFNLEHVANELRHL</sequence>
<accession>A0ABP1RV69</accession>
<dbReference type="InterPro" id="IPR018506">
    <property type="entry name" value="Cyt_B5_heme-BS"/>
</dbReference>
<gene>
    <name evidence="13" type="ORF">ODALV1_LOCUS26497</name>
</gene>
<dbReference type="Proteomes" id="UP001642540">
    <property type="component" value="Unassembled WGS sequence"/>
</dbReference>
<evidence type="ECO:0000256" key="9">
    <source>
        <dbReference type="ARBA" id="ARBA00023098"/>
    </source>
</evidence>
<name>A0ABP1RV69_9HEXA</name>
<evidence type="ECO:0000256" key="8">
    <source>
        <dbReference type="ARBA" id="ARBA00023004"/>
    </source>
</evidence>
<keyword evidence="7" id="KW-0560">Oxidoreductase</keyword>
<evidence type="ECO:0000313" key="14">
    <source>
        <dbReference type="Proteomes" id="UP001642540"/>
    </source>
</evidence>
<comment type="subcellular location">
    <subcellularLocation>
        <location evidence="1">Membrane</location>
        <topology evidence="1">Multi-pass membrane protein</topology>
    </subcellularLocation>
</comment>
<feature type="domain" description="Cytochrome b5 heme-binding" evidence="12">
    <location>
        <begin position="67"/>
        <end position="118"/>
    </location>
</feature>
<dbReference type="SUPFAM" id="SSF55856">
    <property type="entry name" value="Cytochrome b5-like heme/steroid binding domain"/>
    <property type="match status" value="1"/>
</dbReference>